<dbReference type="Gene3D" id="1.10.1660.10">
    <property type="match status" value="1"/>
</dbReference>
<sequence length="92" mass="10384">MTAFVIDRMMIAHRAYRADSVIVMGGDQRERDDPLLTSGDVAKRLGVAVATISAWVRQGRLTPAVTTMGGRYRFRWSEVQEQLRAARETDDE</sequence>
<gene>
    <name evidence="2" type="ORF">KDL28_27355</name>
</gene>
<dbReference type="RefSeq" id="WP_252443122.1">
    <property type="nucleotide sequence ID" value="NZ_JAGSOV010000059.1"/>
</dbReference>
<comment type="caution">
    <text evidence="2">The sequence shown here is derived from an EMBL/GenBank/DDBJ whole genome shotgun (WGS) entry which is preliminary data.</text>
</comment>
<evidence type="ECO:0000259" key="1">
    <source>
        <dbReference type="Pfam" id="PF12728"/>
    </source>
</evidence>
<keyword evidence="3" id="KW-1185">Reference proteome</keyword>
<accession>A0ABT1A6Z9</accession>
<protein>
    <submittedName>
        <fullName evidence="2">Helix-turn-helix domain-containing protein</fullName>
    </submittedName>
</protein>
<dbReference type="SUPFAM" id="SSF46955">
    <property type="entry name" value="Putative DNA-binding domain"/>
    <property type="match status" value="1"/>
</dbReference>
<dbReference type="InterPro" id="IPR041657">
    <property type="entry name" value="HTH_17"/>
</dbReference>
<dbReference type="Pfam" id="PF12728">
    <property type="entry name" value="HTH_17"/>
    <property type="match status" value="1"/>
</dbReference>
<dbReference type="Proteomes" id="UP001165283">
    <property type="component" value="Unassembled WGS sequence"/>
</dbReference>
<reference evidence="2" key="1">
    <citation type="submission" date="2021-04" db="EMBL/GenBank/DDBJ databases">
        <title>Pseudonocardia sp. nov., isolated from sandy soil of mangrove forest.</title>
        <authorList>
            <person name="Zan Z."/>
            <person name="Huang R."/>
            <person name="Liu W."/>
        </authorList>
    </citation>
    <scope>NUCLEOTIDE SEQUENCE</scope>
    <source>
        <strain evidence="2">S2-4</strain>
    </source>
</reference>
<dbReference type="NCBIfam" id="TIGR01764">
    <property type="entry name" value="excise"/>
    <property type="match status" value="1"/>
</dbReference>
<organism evidence="2 3">
    <name type="scientific">Pseudonocardia humida</name>
    <dbReference type="NCBI Taxonomy" id="2800819"/>
    <lineage>
        <taxon>Bacteria</taxon>
        <taxon>Bacillati</taxon>
        <taxon>Actinomycetota</taxon>
        <taxon>Actinomycetes</taxon>
        <taxon>Pseudonocardiales</taxon>
        <taxon>Pseudonocardiaceae</taxon>
        <taxon>Pseudonocardia</taxon>
    </lineage>
</organism>
<evidence type="ECO:0000313" key="2">
    <source>
        <dbReference type="EMBL" id="MCO1658792.1"/>
    </source>
</evidence>
<feature type="domain" description="Helix-turn-helix" evidence="1">
    <location>
        <begin position="35"/>
        <end position="84"/>
    </location>
</feature>
<dbReference type="InterPro" id="IPR009061">
    <property type="entry name" value="DNA-bd_dom_put_sf"/>
</dbReference>
<evidence type="ECO:0000313" key="3">
    <source>
        <dbReference type="Proteomes" id="UP001165283"/>
    </source>
</evidence>
<proteinExistence type="predicted"/>
<dbReference type="InterPro" id="IPR010093">
    <property type="entry name" value="SinI_DNA-bd"/>
</dbReference>
<dbReference type="EMBL" id="JAGSOV010000059">
    <property type="protein sequence ID" value="MCO1658792.1"/>
    <property type="molecule type" value="Genomic_DNA"/>
</dbReference>
<name>A0ABT1A6Z9_9PSEU</name>